<evidence type="ECO:0000313" key="9">
    <source>
        <dbReference type="Proteomes" id="UP000553193"/>
    </source>
</evidence>
<dbReference type="RefSeq" id="WP_184383378.1">
    <property type="nucleotide sequence ID" value="NZ_JACIDJ010000002.1"/>
</dbReference>
<dbReference type="EMBL" id="JACIDJ010000002">
    <property type="protein sequence ID" value="MBB3898307.1"/>
    <property type="molecule type" value="Genomic_DNA"/>
</dbReference>
<dbReference type="PANTHER" id="PTHR43141">
    <property type="entry name" value="CYTOCHROME BD2 SUBUNIT II"/>
    <property type="match status" value="1"/>
</dbReference>
<name>A0A840AB55_9PROT</name>
<feature type="transmembrane region" description="Helical" evidence="7">
    <location>
        <begin position="259"/>
        <end position="281"/>
    </location>
</feature>
<organism evidence="8 9">
    <name type="scientific">Roseococcus suduntuyensis</name>
    <dbReference type="NCBI Taxonomy" id="455361"/>
    <lineage>
        <taxon>Bacteria</taxon>
        <taxon>Pseudomonadati</taxon>
        <taxon>Pseudomonadota</taxon>
        <taxon>Alphaproteobacteria</taxon>
        <taxon>Acetobacterales</taxon>
        <taxon>Roseomonadaceae</taxon>
        <taxon>Roseococcus</taxon>
    </lineage>
</organism>
<comment type="caution">
    <text evidence="8">The sequence shown here is derived from an EMBL/GenBank/DDBJ whole genome shotgun (WGS) entry which is preliminary data.</text>
</comment>
<keyword evidence="6 7" id="KW-0472">Membrane</keyword>
<feature type="transmembrane region" description="Helical" evidence="7">
    <location>
        <begin position="228"/>
        <end position="247"/>
    </location>
</feature>
<dbReference type="GO" id="GO:0016682">
    <property type="term" value="F:oxidoreductase activity, acting on diphenols and related substances as donors, oxygen as acceptor"/>
    <property type="evidence" value="ECO:0007669"/>
    <property type="project" value="TreeGrafter"/>
</dbReference>
<gene>
    <name evidence="8" type="ORF">GGQ83_001744</name>
</gene>
<dbReference type="GO" id="GO:0019646">
    <property type="term" value="P:aerobic electron transport chain"/>
    <property type="evidence" value="ECO:0007669"/>
    <property type="project" value="TreeGrafter"/>
</dbReference>
<dbReference type="AlphaFoldDB" id="A0A840AB55"/>
<dbReference type="GO" id="GO:0009055">
    <property type="term" value="F:electron transfer activity"/>
    <property type="evidence" value="ECO:0007669"/>
    <property type="project" value="TreeGrafter"/>
</dbReference>
<feature type="transmembrane region" description="Helical" evidence="7">
    <location>
        <begin position="189"/>
        <end position="208"/>
    </location>
</feature>
<comment type="similarity">
    <text evidence="2">Belongs to the cytochrome ubiquinol oxidase subunit 2 family.</text>
</comment>
<dbReference type="InterPro" id="IPR003317">
    <property type="entry name" value="Cyt-d_oxidase_su2"/>
</dbReference>
<sequence length="336" mass="36997">METLPDGAWLPITFAVLLAVAMLLYAILDGYDLGVGVLLRATGEEAQRDRMIASIGPFWDANETWLVLGVGLLLVAFPVAHGMILTALYIPVALMLAGLVLRGVAFEFRAKAPEPQKPKWDVAFQMGSILAAFSQGWMLGSYILGFDPSWPAFAFSLLVGVFTVAGYTLVGACWLVWRAEGELQLRAARWARGALYATWAGVLVVSAATPLASPRIFERWFSMPEALMLAPIPLATGALFLVLHIFLRRFPRVDHSLDWVPFAATAAIFVLCFQGLAYSFWPYVVPEQVTIFEAASAPESLLIILFGAAAVLPMIFLYTFYVWRVFGGKAQDLKYY</sequence>
<feature type="transmembrane region" description="Helical" evidence="7">
    <location>
        <begin position="122"/>
        <end position="144"/>
    </location>
</feature>
<feature type="transmembrane region" description="Helical" evidence="7">
    <location>
        <begin position="150"/>
        <end position="177"/>
    </location>
</feature>
<protein>
    <submittedName>
        <fullName evidence="8">Cytochrome d ubiquinol oxidase subunit II</fullName>
        <ecNumber evidence="8">1.10.3.-</ecNumber>
    </submittedName>
</protein>
<keyword evidence="8" id="KW-0560">Oxidoreductase</keyword>
<dbReference type="Pfam" id="PF02322">
    <property type="entry name" value="Cyt_bd_oxida_II"/>
    <property type="match status" value="1"/>
</dbReference>
<evidence type="ECO:0000256" key="6">
    <source>
        <dbReference type="ARBA" id="ARBA00023136"/>
    </source>
</evidence>
<proteinExistence type="inferred from homology"/>
<keyword evidence="5 7" id="KW-1133">Transmembrane helix</keyword>
<evidence type="ECO:0000256" key="4">
    <source>
        <dbReference type="ARBA" id="ARBA00022692"/>
    </source>
</evidence>
<evidence type="ECO:0000256" key="3">
    <source>
        <dbReference type="ARBA" id="ARBA00022475"/>
    </source>
</evidence>
<evidence type="ECO:0000256" key="2">
    <source>
        <dbReference type="ARBA" id="ARBA00007543"/>
    </source>
</evidence>
<evidence type="ECO:0000256" key="1">
    <source>
        <dbReference type="ARBA" id="ARBA00004651"/>
    </source>
</evidence>
<dbReference type="GO" id="GO:0070069">
    <property type="term" value="C:cytochrome complex"/>
    <property type="evidence" value="ECO:0007669"/>
    <property type="project" value="TreeGrafter"/>
</dbReference>
<dbReference type="PANTHER" id="PTHR43141:SF2">
    <property type="entry name" value="BLR3729 PROTEIN"/>
    <property type="match status" value="1"/>
</dbReference>
<comment type="subcellular location">
    <subcellularLocation>
        <location evidence="1">Cell membrane</location>
        <topology evidence="1">Multi-pass membrane protein</topology>
    </subcellularLocation>
</comment>
<dbReference type="Proteomes" id="UP000553193">
    <property type="component" value="Unassembled WGS sequence"/>
</dbReference>
<dbReference type="GO" id="GO:0005886">
    <property type="term" value="C:plasma membrane"/>
    <property type="evidence" value="ECO:0007669"/>
    <property type="project" value="UniProtKB-SubCell"/>
</dbReference>
<feature type="transmembrane region" description="Helical" evidence="7">
    <location>
        <begin position="301"/>
        <end position="323"/>
    </location>
</feature>
<accession>A0A840AB55</accession>
<reference evidence="8 9" key="1">
    <citation type="submission" date="2020-08" db="EMBL/GenBank/DDBJ databases">
        <title>Genomic Encyclopedia of Type Strains, Phase IV (KMG-IV): sequencing the most valuable type-strain genomes for metagenomic binning, comparative biology and taxonomic classification.</title>
        <authorList>
            <person name="Goeker M."/>
        </authorList>
    </citation>
    <scope>NUCLEOTIDE SEQUENCE [LARGE SCALE GENOMIC DNA]</scope>
    <source>
        <strain evidence="8 9">DSM 19979</strain>
    </source>
</reference>
<feature type="transmembrane region" description="Helical" evidence="7">
    <location>
        <begin position="68"/>
        <end position="101"/>
    </location>
</feature>
<evidence type="ECO:0000313" key="8">
    <source>
        <dbReference type="EMBL" id="MBB3898307.1"/>
    </source>
</evidence>
<evidence type="ECO:0000256" key="7">
    <source>
        <dbReference type="SAM" id="Phobius"/>
    </source>
</evidence>
<keyword evidence="4 7" id="KW-0812">Transmembrane</keyword>
<feature type="transmembrane region" description="Helical" evidence="7">
    <location>
        <begin position="7"/>
        <end position="28"/>
    </location>
</feature>
<keyword evidence="3" id="KW-1003">Cell membrane</keyword>
<keyword evidence="9" id="KW-1185">Reference proteome</keyword>
<dbReference type="EC" id="1.10.3.-" evidence="8"/>
<evidence type="ECO:0000256" key="5">
    <source>
        <dbReference type="ARBA" id="ARBA00022989"/>
    </source>
</evidence>